<feature type="transmembrane region" description="Helical" evidence="4">
    <location>
        <begin position="137"/>
        <end position="158"/>
    </location>
</feature>
<keyword evidence="7" id="KW-1185">Reference proteome</keyword>
<dbReference type="GO" id="GO:0016020">
    <property type="term" value="C:membrane"/>
    <property type="evidence" value="ECO:0007669"/>
    <property type="project" value="InterPro"/>
</dbReference>
<dbReference type="RefSeq" id="WP_012634937.1">
    <property type="nucleotide sequence ID" value="NC_011898.1"/>
</dbReference>
<feature type="transmembrane region" description="Helical" evidence="4">
    <location>
        <begin position="12"/>
        <end position="31"/>
    </location>
</feature>
<dbReference type="SUPFAM" id="SSF58104">
    <property type="entry name" value="Methyl-accepting chemotaxis protein (MCP) signaling domain"/>
    <property type="match status" value="1"/>
</dbReference>
<dbReference type="OrthoDB" id="2542987at2"/>
<dbReference type="PANTHER" id="PTHR32089">
    <property type="entry name" value="METHYL-ACCEPTING CHEMOTAXIS PROTEIN MCPB"/>
    <property type="match status" value="1"/>
</dbReference>
<dbReference type="PANTHER" id="PTHR32089:SF112">
    <property type="entry name" value="LYSOZYME-LIKE PROTEIN-RELATED"/>
    <property type="match status" value="1"/>
</dbReference>
<dbReference type="SMART" id="SM00283">
    <property type="entry name" value="MA"/>
    <property type="match status" value="1"/>
</dbReference>
<dbReference type="HOGENOM" id="CLU_000445_107_18_9"/>
<keyword evidence="3" id="KW-0175">Coiled coil</keyword>
<dbReference type="Gene3D" id="1.10.287.950">
    <property type="entry name" value="Methyl-accepting chemotaxis protein"/>
    <property type="match status" value="1"/>
</dbReference>
<evidence type="ECO:0000259" key="5">
    <source>
        <dbReference type="PROSITE" id="PS50111"/>
    </source>
</evidence>
<dbReference type="Proteomes" id="UP000001349">
    <property type="component" value="Chromosome"/>
</dbReference>
<evidence type="ECO:0000256" key="3">
    <source>
        <dbReference type="SAM" id="Coils"/>
    </source>
</evidence>
<evidence type="ECO:0000313" key="7">
    <source>
        <dbReference type="Proteomes" id="UP000001349"/>
    </source>
</evidence>
<reference evidence="6 7" key="1">
    <citation type="submission" date="2009-01" db="EMBL/GenBank/DDBJ databases">
        <title>Complete sequence of Clostridium cellulolyticum H10.</title>
        <authorList>
            <consortium name="US DOE Joint Genome Institute"/>
            <person name="Lucas S."/>
            <person name="Copeland A."/>
            <person name="Lapidus A."/>
            <person name="Glavina del Rio T."/>
            <person name="Dalin E."/>
            <person name="Tice H."/>
            <person name="Bruce D."/>
            <person name="Goodwin L."/>
            <person name="Pitluck S."/>
            <person name="Chertkov O."/>
            <person name="Saunders E."/>
            <person name="Brettin T."/>
            <person name="Detter J.C."/>
            <person name="Han C."/>
            <person name="Larimer F."/>
            <person name="Land M."/>
            <person name="Hauser L."/>
            <person name="Kyrpides N."/>
            <person name="Ivanova N."/>
            <person name="Zhou J."/>
            <person name="Richardson P."/>
        </authorList>
    </citation>
    <scope>NUCLEOTIDE SEQUENCE [LARGE SCALE GENOMIC DNA]</scope>
    <source>
        <strain evidence="7">ATCC 35319 / DSM 5812 / JCM 6584 / H10</strain>
    </source>
</reference>
<proteinExistence type="predicted"/>
<dbReference type="Pfam" id="PF00015">
    <property type="entry name" value="MCPsignal"/>
    <property type="match status" value="1"/>
</dbReference>
<dbReference type="InterPro" id="IPR004089">
    <property type="entry name" value="MCPsignal_dom"/>
</dbReference>
<organism evidence="6 7">
    <name type="scientific">Ruminiclostridium cellulolyticum (strain ATCC 35319 / DSM 5812 / JCM 6584 / H10)</name>
    <name type="common">Clostridium cellulolyticum</name>
    <dbReference type="NCBI Taxonomy" id="394503"/>
    <lineage>
        <taxon>Bacteria</taxon>
        <taxon>Bacillati</taxon>
        <taxon>Bacillota</taxon>
        <taxon>Clostridia</taxon>
        <taxon>Eubacteriales</taxon>
        <taxon>Oscillospiraceae</taxon>
        <taxon>Ruminiclostridium</taxon>
    </lineage>
</organism>
<feature type="transmembrane region" description="Helical" evidence="4">
    <location>
        <begin position="109"/>
        <end position="131"/>
    </location>
</feature>
<dbReference type="KEGG" id="cce:Ccel_0493"/>
<gene>
    <name evidence="6" type="ordered locus">Ccel_0493</name>
</gene>
<feature type="transmembrane region" description="Helical" evidence="4">
    <location>
        <begin position="65"/>
        <end position="82"/>
    </location>
</feature>
<keyword evidence="1 2" id="KW-0807">Transducer</keyword>
<evidence type="ECO:0000256" key="2">
    <source>
        <dbReference type="PROSITE-ProRule" id="PRU00284"/>
    </source>
</evidence>
<dbReference type="eggNOG" id="COG0840">
    <property type="taxonomic scope" value="Bacteria"/>
</dbReference>
<evidence type="ECO:0000256" key="4">
    <source>
        <dbReference type="SAM" id="Phobius"/>
    </source>
</evidence>
<accession>B8I6I3</accession>
<dbReference type="PROSITE" id="PS50111">
    <property type="entry name" value="CHEMOTAXIS_TRANSDUC_2"/>
    <property type="match status" value="1"/>
</dbReference>
<dbReference type="STRING" id="394503.Ccel_0493"/>
<feature type="coiled-coil region" evidence="3">
    <location>
        <begin position="264"/>
        <end position="291"/>
    </location>
</feature>
<evidence type="ECO:0000313" key="6">
    <source>
        <dbReference type="EMBL" id="ACL74875.1"/>
    </source>
</evidence>
<feature type="transmembrane region" description="Helical" evidence="4">
    <location>
        <begin position="37"/>
        <end position="58"/>
    </location>
</feature>
<name>B8I6I3_RUMCH</name>
<dbReference type="GO" id="GO:0007165">
    <property type="term" value="P:signal transduction"/>
    <property type="evidence" value="ECO:0007669"/>
    <property type="project" value="UniProtKB-KW"/>
</dbReference>
<keyword evidence="4" id="KW-0812">Transmembrane</keyword>
<dbReference type="EMBL" id="CP001348">
    <property type="protein sequence ID" value="ACL74875.1"/>
    <property type="molecule type" value="Genomic_DNA"/>
</dbReference>
<keyword evidence="4" id="KW-1133">Transmembrane helix</keyword>
<feature type="domain" description="Methyl-accepting transducer" evidence="5">
    <location>
        <begin position="207"/>
        <end position="464"/>
    </location>
</feature>
<dbReference type="AlphaFoldDB" id="B8I6I3"/>
<sequence length="491" mass="54606" precursor="true">MKKNLSISKKSDFLNLVIIWTAIVPIILISLYSGTDFAITIIPPIVLGIVVSVVYFIHISSNIKAFIYAIIILLIAISGFIFTANDISNHYILFASISMITIYFNKRLVFIFGIIINIILISFYIIFPEAIIGKLGYWTNFVYEIIYINCSLVCLYCLTKWGNELVLQSKSKEAETEILLNKLRKTMDKVETSTKFLNENIKSVNESIESSEAASSNITKAMHEMASATQQQAASINDINFLMNDTVNDVKNTKSISESIYNDSQNMTKEVQNGISKVDEMENQIKTIEQAVSISHTTVIDLQKKMHRITDFLENINQIAEQTNLLALNASIEAARAGEQGKGFAVVADEVRKLAEGSTKIVKDINVVIQDISLQTETAVESSVNGYNAVKEGEKLTNDVSTYFTEFKKVFNKTNQSLIDEAKMIEKISDSFIHIKEQVENVACISEENAASTQVVVSTVQTANSGIVNIGQSIKDINELSSELSSMVQNI</sequence>
<evidence type="ECO:0000256" key="1">
    <source>
        <dbReference type="ARBA" id="ARBA00023224"/>
    </source>
</evidence>
<keyword evidence="4" id="KW-0472">Membrane</keyword>
<protein>
    <submittedName>
        <fullName evidence="6">Methyl-accepting chemotaxis sensory transducer</fullName>
    </submittedName>
</protein>